<feature type="transmembrane region" description="Helical" evidence="1">
    <location>
        <begin position="101"/>
        <end position="121"/>
    </location>
</feature>
<keyword evidence="1" id="KW-0812">Transmembrane</keyword>
<dbReference type="KEGG" id="smao:CAG99_17970"/>
<dbReference type="OrthoDB" id="5184232at2"/>
<keyword evidence="3" id="KW-1185">Reference proteome</keyword>
<organism evidence="2 3">
    <name type="scientific">Streptomyces marincola</name>
    <dbReference type="NCBI Taxonomy" id="2878388"/>
    <lineage>
        <taxon>Bacteria</taxon>
        <taxon>Bacillati</taxon>
        <taxon>Actinomycetota</taxon>
        <taxon>Actinomycetes</taxon>
        <taxon>Kitasatosporales</taxon>
        <taxon>Streptomycetaceae</taxon>
        <taxon>Streptomyces</taxon>
    </lineage>
</organism>
<keyword evidence="1" id="KW-1133">Transmembrane helix</keyword>
<reference evidence="2 3" key="1">
    <citation type="submission" date="2017-05" db="EMBL/GenBank/DDBJ databases">
        <title>Complete genome sequence of Streptomyces sp. SCSIO 03032 revealed the diverse biosynthetic pathways for its bioactive secondary metabolites.</title>
        <authorList>
            <person name="Ma L."/>
            <person name="Zhu Y."/>
            <person name="Zhang W."/>
            <person name="Zhang G."/>
            <person name="Tian X."/>
            <person name="Zhang S."/>
            <person name="Zhang C."/>
        </authorList>
    </citation>
    <scope>NUCLEOTIDE SEQUENCE [LARGE SCALE GENOMIC DNA]</scope>
    <source>
        <strain evidence="2 3">SCSIO 03032</strain>
    </source>
</reference>
<evidence type="ECO:0000256" key="1">
    <source>
        <dbReference type="SAM" id="Phobius"/>
    </source>
</evidence>
<feature type="transmembrane region" description="Helical" evidence="1">
    <location>
        <begin position="33"/>
        <end position="53"/>
    </location>
</feature>
<evidence type="ECO:0000313" key="2">
    <source>
        <dbReference type="EMBL" id="ARQ70478.1"/>
    </source>
</evidence>
<gene>
    <name evidence="2" type="ORF">CAG99_17970</name>
</gene>
<proteinExistence type="predicted"/>
<accession>A0A1W7D093</accession>
<dbReference type="Proteomes" id="UP000194218">
    <property type="component" value="Chromosome"/>
</dbReference>
<keyword evidence="1" id="KW-0472">Membrane</keyword>
<protein>
    <submittedName>
        <fullName evidence="2">Uncharacterized protein</fullName>
    </submittedName>
</protein>
<sequence length="306" mass="32430">MARRAGYAFGGAAALGAAAYVVIYLYRWQWQRTLLCAVLLLIVEVLLIGLATLDRLGRLEARVREGDRRREEIAAQLRAAEEERRAGPRFAWLDGDGTRTFVFVPVLMVTGAVLSGLAWAVERVAGATTRPLARRRLAGRLAPLAAPPGGPRACGRLPDLPERPALGPGPPRGRLLRAGAGAVAVALVAALFLGLSALTETEPPRRGDATATSVLFAVEGRGTGQGRAALAARQVWERCRDATAVPLVEAGLAELAEGRLYAGTVHPSLSEHDEHRLVGCLEDTGIDRVLLDVRGTGPINGQDTPG</sequence>
<evidence type="ECO:0000313" key="3">
    <source>
        <dbReference type="Proteomes" id="UP000194218"/>
    </source>
</evidence>
<name>A0A1W7D093_9ACTN</name>
<dbReference type="EMBL" id="CP021121">
    <property type="protein sequence ID" value="ARQ70478.1"/>
    <property type="molecule type" value="Genomic_DNA"/>
</dbReference>
<feature type="transmembrane region" description="Helical" evidence="1">
    <location>
        <begin position="6"/>
        <end position="26"/>
    </location>
</feature>
<dbReference type="AlphaFoldDB" id="A0A1W7D093"/>
<feature type="transmembrane region" description="Helical" evidence="1">
    <location>
        <begin position="175"/>
        <end position="198"/>
    </location>
</feature>